<comment type="caution">
    <text evidence="6">The sequence shown here is derived from an EMBL/GenBank/DDBJ whole genome shotgun (WGS) entry which is preliminary data.</text>
</comment>
<comment type="cofactor">
    <cofactor evidence="1">
        <name>Mg(2+)</name>
        <dbReference type="ChEBI" id="CHEBI:18420"/>
    </cofactor>
</comment>
<evidence type="ECO:0000259" key="5">
    <source>
        <dbReference type="PROSITE" id="PS51462"/>
    </source>
</evidence>
<dbReference type="Pfam" id="PF00293">
    <property type="entry name" value="NUDIX"/>
    <property type="match status" value="1"/>
</dbReference>
<proteinExistence type="inferred from homology"/>
<dbReference type="AlphaFoldDB" id="A0A7J5TV08"/>
<dbReference type="Gene3D" id="3.90.79.10">
    <property type="entry name" value="Nucleoside Triphosphate Pyrophosphohydrolase"/>
    <property type="match status" value="1"/>
</dbReference>
<evidence type="ECO:0000256" key="1">
    <source>
        <dbReference type="ARBA" id="ARBA00001946"/>
    </source>
</evidence>
<dbReference type="InterPro" id="IPR000086">
    <property type="entry name" value="NUDIX_hydrolase_dom"/>
</dbReference>
<evidence type="ECO:0000313" key="7">
    <source>
        <dbReference type="Proteomes" id="UP000488299"/>
    </source>
</evidence>
<evidence type="ECO:0000256" key="3">
    <source>
        <dbReference type="ARBA" id="ARBA00022842"/>
    </source>
</evidence>
<dbReference type="InterPro" id="IPR020084">
    <property type="entry name" value="NUDIX_hydrolase_CS"/>
</dbReference>
<dbReference type="PANTHER" id="PTHR43222">
    <property type="entry name" value="NUDIX HYDROLASE 23"/>
    <property type="match status" value="1"/>
</dbReference>
<dbReference type="PROSITE" id="PS51462">
    <property type="entry name" value="NUDIX"/>
    <property type="match status" value="1"/>
</dbReference>
<feature type="domain" description="Nudix hydrolase" evidence="5">
    <location>
        <begin position="135"/>
        <end position="262"/>
    </location>
</feature>
<comment type="similarity">
    <text evidence="4">Belongs to the Nudix hydrolase family.</text>
</comment>
<evidence type="ECO:0000256" key="2">
    <source>
        <dbReference type="ARBA" id="ARBA00022801"/>
    </source>
</evidence>
<dbReference type="PANTHER" id="PTHR43222:SF9">
    <property type="entry name" value="8-OXO-(D)GTP PHOSPHATASE"/>
    <property type="match status" value="1"/>
</dbReference>
<dbReference type="InterPro" id="IPR015797">
    <property type="entry name" value="NUDIX_hydrolase-like_dom_sf"/>
</dbReference>
<protein>
    <submittedName>
        <fullName evidence="6">NUDIX domain-containing protein</fullName>
    </submittedName>
</protein>
<keyword evidence="3" id="KW-0460">Magnesium</keyword>
<gene>
    <name evidence="6" type="ORF">F5984_19250</name>
</gene>
<name>A0A7J5TV08_9BACT</name>
<accession>A0A7J5TV08</accession>
<dbReference type="SUPFAM" id="SSF55811">
    <property type="entry name" value="Nudix"/>
    <property type="match status" value="1"/>
</dbReference>
<keyword evidence="2 4" id="KW-0378">Hydrolase</keyword>
<dbReference type="EMBL" id="WELI01000009">
    <property type="protein sequence ID" value="KAB7727907.1"/>
    <property type="molecule type" value="Genomic_DNA"/>
</dbReference>
<dbReference type="GO" id="GO:0016787">
    <property type="term" value="F:hydrolase activity"/>
    <property type="evidence" value="ECO:0007669"/>
    <property type="project" value="UniProtKB-KW"/>
</dbReference>
<keyword evidence="7" id="KW-1185">Reference proteome</keyword>
<evidence type="ECO:0000313" key="6">
    <source>
        <dbReference type="EMBL" id="KAB7727907.1"/>
    </source>
</evidence>
<dbReference type="CDD" id="cd03673">
    <property type="entry name" value="NUDIX_Ap6A_hydrolase"/>
    <property type="match status" value="1"/>
</dbReference>
<dbReference type="Proteomes" id="UP000488299">
    <property type="component" value="Unassembled WGS sequence"/>
</dbReference>
<dbReference type="InterPro" id="IPR020476">
    <property type="entry name" value="Nudix_hydrolase"/>
</dbReference>
<evidence type="ECO:0000256" key="4">
    <source>
        <dbReference type="RuleBase" id="RU003476"/>
    </source>
</evidence>
<sequence length="270" mass="31080">MSAQRKQKRFFLILFIKPKGQQVQSRPVPSEKVLHGTRLHEMIVFIDDRPIRFINTKKANRLDDLTHYDQIVDARLEILKDDALKGHLLVLNVAPTMVEKVVSLMQTADVSDLQSITLICKDKEACEERFASLFKVVKAAGGVVFKNDQMLLMFRRGVWDLPKGKLDDGESSREGAAREVEEETGVVVAIEDKICTTYHTYTYNGSRILKRTKWYRMRLVDDSRMAPQEDEDIEKLAWLDRKQALVALTNSFSSIRYVIDQVYQATVNTR</sequence>
<reference evidence="6 7" key="1">
    <citation type="submission" date="2019-10" db="EMBL/GenBank/DDBJ databases">
        <title>Rudanella paleaurantiibacter sp. nov., isolated from sludge.</title>
        <authorList>
            <person name="Xu S.Q."/>
        </authorList>
    </citation>
    <scope>NUCLEOTIDE SEQUENCE [LARGE SCALE GENOMIC DNA]</scope>
    <source>
        <strain evidence="6 7">HX-22-17</strain>
    </source>
</reference>
<dbReference type="PROSITE" id="PS00893">
    <property type="entry name" value="NUDIX_BOX"/>
    <property type="match status" value="1"/>
</dbReference>
<dbReference type="PRINTS" id="PR00502">
    <property type="entry name" value="NUDIXFAMILY"/>
</dbReference>
<organism evidence="6 7">
    <name type="scientific">Rudanella paleaurantiibacter</name>
    <dbReference type="NCBI Taxonomy" id="2614655"/>
    <lineage>
        <taxon>Bacteria</taxon>
        <taxon>Pseudomonadati</taxon>
        <taxon>Bacteroidota</taxon>
        <taxon>Cytophagia</taxon>
        <taxon>Cytophagales</taxon>
        <taxon>Cytophagaceae</taxon>
        <taxon>Rudanella</taxon>
    </lineage>
</organism>